<organism evidence="1 2">
    <name type="scientific">Pseudomonas fluorescens</name>
    <dbReference type="NCBI Taxonomy" id="294"/>
    <lineage>
        <taxon>Bacteria</taxon>
        <taxon>Pseudomonadati</taxon>
        <taxon>Pseudomonadota</taxon>
        <taxon>Gammaproteobacteria</taxon>
        <taxon>Pseudomonadales</taxon>
        <taxon>Pseudomonadaceae</taxon>
        <taxon>Pseudomonas</taxon>
    </lineage>
</organism>
<sequence>MNLVDCYVTAVLSKPYRKFGNWWVDVSYESWGAPGKTQLMFSTEAGAALVSVGYQFQA</sequence>
<dbReference type="AlphaFoldDB" id="A0A5E6NYE3"/>
<dbReference type="EMBL" id="CABVGX010000001">
    <property type="protein sequence ID" value="VVM35901.1"/>
    <property type="molecule type" value="Genomic_DNA"/>
</dbReference>
<accession>A0A5E6NYE3</accession>
<dbReference type="Proteomes" id="UP000325607">
    <property type="component" value="Unassembled WGS sequence"/>
</dbReference>
<proteinExistence type="predicted"/>
<evidence type="ECO:0000313" key="1">
    <source>
        <dbReference type="EMBL" id="VVM35901.1"/>
    </source>
</evidence>
<evidence type="ECO:0000313" key="2">
    <source>
        <dbReference type="Proteomes" id="UP000325607"/>
    </source>
</evidence>
<gene>
    <name evidence="1" type="ORF">PS645_00020</name>
</gene>
<reference evidence="1 2" key="1">
    <citation type="submission" date="2019-09" db="EMBL/GenBank/DDBJ databases">
        <authorList>
            <person name="Chandra G."/>
            <person name="Truman W A."/>
        </authorList>
    </citation>
    <scope>NUCLEOTIDE SEQUENCE [LARGE SCALE GENOMIC DNA]</scope>
    <source>
        <strain evidence="1">PS645</strain>
    </source>
</reference>
<name>A0A5E6NYE3_PSEFL</name>
<protein>
    <submittedName>
        <fullName evidence="1">Uncharacterized protein</fullName>
    </submittedName>
</protein>
<dbReference type="RefSeq" id="WP_191623080.1">
    <property type="nucleotide sequence ID" value="NZ_CABVGX010000001.1"/>
</dbReference>